<evidence type="ECO:0000256" key="5">
    <source>
        <dbReference type="ARBA" id="ARBA00022573"/>
    </source>
</evidence>
<keyword evidence="6" id="KW-0663">Pyridoxal phosphate</keyword>
<evidence type="ECO:0000256" key="1">
    <source>
        <dbReference type="ARBA" id="ARBA00001933"/>
    </source>
</evidence>
<dbReference type="PANTHER" id="PTHR42885">
    <property type="entry name" value="HISTIDINOL-PHOSPHATE AMINOTRANSFERASE-RELATED"/>
    <property type="match status" value="1"/>
</dbReference>
<evidence type="ECO:0000256" key="7">
    <source>
        <dbReference type="ARBA" id="ARBA00023239"/>
    </source>
</evidence>
<dbReference type="PANTHER" id="PTHR42885:SF1">
    <property type="entry name" value="THREONINE-PHOSPHATE DECARBOXYLASE"/>
    <property type="match status" value="1"/>
</dbReference>
<dbReference type="InterPro" id="IPR005860">
    <property type="entry name" value="CobD"/>
</dbReference>
<dbReference type="InterPro" id="IPR015424">
    <property type="entry name" value="PyrdxlP-dep_Trfase"/>
</dbReference>
<organism evidence="11">
    <name type="scientific">anaerobic digester metagenome</name>
    <dbReference type="NCBI Taxonomy" id="1263854"/>
    <lineage>
        <taxon>unclassified sequences</taxon>
        <taxon>metagenomes</taxon>
        <taxon>ecological metagenomes</taxon>
    </lineage>
</organism>
<reference evidence="11" key="1">
    <citation type="submission" date="2019-03" db="EMBL/GenBank/DDBJ databases">
        <authorList>
            <person name="Hao L."/>
        </authorList>
    </citation>
    <scope>NUCLEOTIDE SEQUENCE</scope>
</reference>
<dbReference type="Gene3D" id="3.40.640.10">
    <property type="entry name" value="Type I PLP-dependent aspartate aminotransferase-like (Major domain)"/>
    <property type="match status" value="1"/>
</dbReference>
<dbReference type="EMBL" id="CAADRN010000212">
    <property type="protein sequence ID" value="VFU15208.1"/>
    <property type="molecule type" value="Genomic_DNA"/>
</dbReference>
<dbReference type="AlphaFoldDB" id="A0A485M144"/>
<dbReference type="PROSITE" id="PS00105">
    <property type="entry name" value="AA_TRANSFER_CLASS_1"/>
    <property type="match status" value="1"/>
</dbReference>
<dbReference type="NCBIfam" id="TIGR01140">
    <property type="entry name" value="L_thr_O3P_dcar"/>
    <property type="match status" value="1"/>
</dbReference>
<evidence type="ECO:0000256" key="2">
    <source>
        <dbReference type="ARBA" id="ARBA00003444"/>
    </source>
</evidence>
<dbReference type="InterPro" id="IPR004838">
    <property type="entry name" value="NHTrfase_class1_PyrdxlP-BS"/>
</dbReference>
<dbReference type="InterPro" id="IPR015422">
    <property type="entry name" value="PyrdxlP-dep_Trfase_small"/>
</dbReference>
<keyword evidence="5" id="KW-0169">Cobalamin biosynthesis</keyword>
<dbReference type="GO" id="GO:0009236">
    <property type="term" value="P:cobalamin biosynthetic process"/>
    <property type="evidence" value="ECO:0007669"/>
    <property type="project" value="UniProtKB-UniPathway"/>
</dbReference>
<evidence type="ECO:0000256" key="9">
    <source>
        <dbReference type="ARBA" id="ARBA00048531"/>
    </source>
</evidence>
<accession>A0A485M144</accession>
<dbReference type="Gene3D" id="3.90.1150.10">
    <property type="entry name" value="Aspartate Aminotransferase, domain 1"/>
    <property type="match status" value="1"/>
</dbReference>
<evidence type="ECO:0000256" key="4">
    <source>
        <dbReference type="ARBA" id="ARBA00012285"/>
    </source>
</evidence>
<evidence type="ECO:0000256" key="8">
    <source>
        <dbReference type="ARBA" id="ARBA00029996"/>
    </source>
</evidence>
<keyword evidence="7 11" id="KW-0456">Lyase</keyword>
<dbReference type="EC" id="4.1.1.81" evidence="4"/>
<dbReference type="InterPro" id="IPR015421">
    <property type="entry name" value="PyrdxlP-dep_Trfase_major"/>
</dbReference>
<evidence type="ECO:0000256" key="3">
    <source>
        <dbReference type="ARBA" id="ARBA00004953"/>
    </source>
</evidence>
<comment type="pathway">
    <text evidence="3">Cofactor biosynthesis; adenosylcobalamin biosynthesis.</text>
</comment>
<evidence type="ECO:0000259" key="10">
    <source>
        <dbReference type="Pfam" id="PF00155"/>
    </source>
</evidence>
<gene>
    <name evidence="11" type="primary">cobD</name>
    <name evidence="11" type="ORF">SCFA_290007</name>
</gene>
<protein>
    <recommendedName>
        <fullName evidence="4">threonine-phosphate decarboxylase</fullName>
        <ecNumber evidence="4">4.1.1.81</ecNumber>
    </recommendedName>
    <alternativeName>
        <fullName evidence="8">L-threonine-O-3-phosphate decarboxylase</fullName>
    </alternativeName>
</protein>
<dbReference type="GO" id="GO:0048472">
    <property type="term" value="F:threonine-phosphate decarboxylase activity"/>
    <property type="evidence" value="ECO:0007669"/>
    <property type="project" value="UniProtKB-EC"/>
</dbReference>
<feature type="domain" description="Aminotransferase class I/classII large" evidence="10">
    <location>
        <begin position="25"/>
        <end position="357"/>
    </location>
</feature>
<dbReference type="CDD" id="cd00609">
    <property type="entry name" value="AAT_like"/>
    <property type="match status" value="1"/>
</dbReference>
<evidence type="ECO:0000256" key="6">
    <source>
        <dbReference type="ARBA" id="ARBA00022898"/>
    </source>
</evidence>
<name>A0A485M144_9ZZZZ</name>
<dbReference type="UniPathway" id="UPA00148"/>
<dbReference type="InterPro" id="IPR004839">
    <property type="entry name" value="Aminotransferase_I/II_large"/>
</dbReference>
<comment type="catalytic activity">
    <reaction evidence="9">
        <text>O-phospho-L-threonine + H(+) = (R)-1-aminopropan-2-yl phosphate + CO2</text>
        <dbReference type="Rhea" id="RHEA:11492"/>
        <dbReference type="ChEBI" id="CHEBI:15378"/>
        <dbReference type="ChEBI" id="CHEBI:16526"/>
        <dbReference type="ChEBI" id="CHEBI:58563"/>
        <dbReference type="ChEBI" id="CHEBI:58675"/>
        <dbReference type="EC" id="4.1.1.81"/>
    </reaction>
</comment>
<dbReference type="SUPFAM" id="SSF53383">
    <property type="entry name" value="PLP-dependent transferases"/>
    <property type="match status" value="1"/>
</dbReference>
<evidence type="ECO:0000313" key="11">
    <source>
        <dbReference type="EMBL" id="VFU15208.1"/>
    </source>
</evidence>
<comment type="function">
    <text evidence="2">Decarboxylates L-threonine-O-3-phosphate to yield (R)-1-amino-2-propanol O-2-phosphate, the precursor for the linkage between the nucleotide loop and the corrin ring in cobalamin.</text>
</comment>
<comment type="cofactor">
    <cofactor evidence="1">
        <name>pyridoxal 5'-phosphate</name>
        <dbReference type="ChEBI" id="CHEBI:597326"/>
    </cofactor>
</comment>
<sequence>MQDLEHIHGGNINLASRKYNLPVHKLLDFSANINPLGPSPKSITAVMDNLNLINSYPDPDCRELKAVLASHLGVWEELLLMGNGAAELIYLLVRVLGVKKALIPVPTFSEYGLAVLSQGGEVLNVTLDEKNRFSLPLDHLVRSLDQVDLVFICNPNNPTGRLLDGKTVEYILDKAFSKGVMVLVDEAFMDFIPEKERFSVMKRVGDFPNLAVLYSLTKFFGIPGLRLGAIAASVKLIRRMNAAKDPWNVNVLAQVAGAAGLRDHDYMERTVRLVRQEKQFLFRELNRLQGLQPLPGAANFFLVKITESGLTSGKLTELLGRRGIMVRDCAGFSGLEERYIRLAVKTHAENIKLIHALKSIREEIC</sequence>
<dbReference type="GO" id="GO:0030170">
    <property type="term" value="F:pyridoxal phosphate binding"/>
    <property type="evidence" value="ECO:0007669"/>
    <property type="project" value="InterPro"/>
</dbReference>
<proteinExistence type="predicted"/>
<dbReference type="Pfam" id="PF00155">
    <property type="entry name" value="Aminotran_1_2"/>
    <property type="match status" value="1"/>
</dbReference>